<name>A0A8J2KVN0_9HEXA</name>
<keyword evidence="1" id="KW-1133">Transmembrane helix</keyword>
<dbReference type="EMBL" id="CAJVCH010532286">
    <property type="protein sequence ID" value="CAG7824304.1"/>
    <property type="molecule type" value="Genomic_DNA"/>
</dbReference>
<accession>A0A8J2KVN0</accession>
<evidence type="ECO:0000256" key="1">
    <source>
        <dbReference type="SAM" id="Phobius"/>
    </source>
</evidence>
<evidence type="ECO:0000313" key="2">
    <source>
        <dbReference type="EMBL" id="CAG7824304.1"/>
    </source>
</evidence>
<proteinExistence type="predicted"/>
<comment type="caution">
    <text evidence="2">The sequence shown here is derived from an EMBL/GenBank/DDBJ whole genome shotgun (WGS) entry which is preliminary data.</text>
</comment>
<sequence length="81" mass="9454">IEENRDELRNAVGHFGYKGESKLEKVSNWVIDWNWKLTAKNLFVLNHGVVPANFGTIMTYFIFIFQLRMSEMDNQPSRSSS</sequence>
<dbReference type="AlphaFoldDB" id="A0A8J2KVN0"/>
<evidence type="ECO:0000313" key="3">
    <source>
        <dbReference type="Proteomes" id="UP000708208"/>
    </source>
</evidence>
<dbReference type="OrthoDB" id="6366728at2759"/>
<organism evidence="2 3">
    <name type="scientific">Allacma fusca</name>
    <dbReference type="NCBI Taxonomy" id="39272"/>
    <lineage>
        <taxon>Eukaryota</taxon>
        <taxon>Metazoa</taxon>
        <taxon>Ecdysozoa</taxon>
        <taxon>Arthropoda</taxon>
        <taxon>Hexapoda</taxon>
        <taxon>Collembola</taxon>
        <taxon>Symphypleona</taxon>
        <taxon>Sminthuridae</taxon>
        <taxon>Allacma</taxon>
    </lineage>
</organism>
<feature type="non-terminal residue" evidence="2">
    <location>
        <position position="1"/>
    </location>
</feature>
<keyword evidence="1" id="KW-0472">Membrane</keyword>
<gene>
    <name evidence="2" type="ORF">AFUS01_LOCUS34467</name>
</gene>
<protein>
    <submittedName>
        <fullName evidence="2">Uncharacterized protein</fullName>
    </submittedName>
</protein>
<feature type="transmembrane region" description="Helical" evidence="1">
    <location>
        <begin position="43"/>
        <end position="65"/>
    </location>
</feature>
<reference evidence="2" key="1">
    <citation type="submission" date="2021-06" db="EMBL/GenBank/DDBJ databases">
        <authorList>
            <person name="Hodson N. C."/>
            <person name="Mongue J. A."/>
            <person name="Jaron S. K."/>
        </authorList>
    </citation>
    <scope>NUCLEOTIDE SEQUENCE</scope>
</reference>
<keyword evidence="3" id="KW-1185">Reference proteome</keyword>
<dbReference type="Proteomes" id="UP000708208">
    <property type="component" value="Unassembled WGS sequence"/>
</dbReference>
<keyword evidence="1" id="KW-0812">Transmembrane</keyword>